<evidence type="ECO:0000313" key="2">
    <source>
        <dbReference type="Proteomes" id="UP000216147"/>
    </source>
</evidence>
<dbReference type="Proteomes" id="UP000216147">
    <property type="component" value="Unassembled WGS sequence"/>
</dbReference>
<dbReference type="EMBL" id="NCEQ01000016">
    <property type="protein sequence ID" value="OYX55124.1"/>
    <property type="molecule type" value="Genomic_DNA"/>
</dbReference>
<name>A0A258HEU3_9CAUL</name>
<reference evidence="1 2" key="1">
    <citation type="submission" date="2017-03" db="EMBL/GenBank/DDBJ databases">
        <title>Lifting the veil on microbial sulfur biogeochemistry in mining wastewaters.</title>
        <authorList>
            <person name="Kantor R.S."/>
            <person name="Colenbrander Nelson T."/>
            <person name="Marshall S."/>
            <person name="Bennett D."/>
            <person name="Apte S."/>
            <person name="Camacho D."/>
            <person name="Thomas B.C."/>
            <person name="Warren L.A."/>
            <person name="Banfield J.F."/>
        </authorList>
    </citation>
    <scope>NUCLEOTIDE SEQUENCE [LARGE SCALE GENOMIC DNA]</scope>
    <source>
        <strain evidence="1">32-68-21</strain>
    </source>
</reference>
<proteinExistence type="predicted"/>
<sequence>MSVALDLRGFTRTQYDTEVRILTAGTWINSGEHGLAHYKLCWVSANPADRRTLDRDLQQFFGHRGFRQLHARVFAWIPLADGTERPVTLREFQRSGHRLSREQGMRLVVAGNVREMATVAYMVPTEDCEDWCYGSTRAR</sequence>
<protein>
    <submittedName>
        <fullName evidence="1">Uncharacterized protein</fullName>
    </submittedName>
</protein>
<gene>
    <name evidence="1" type="ORF">B7Y86_14370</name>
</gene>
<dbReference type="AlphaFoldDB" id="A0A258HEU3"/>
<comment type="caution">
    <text evidence="1">The sequence shown here is derived from an EMBL/GenBank/DDBJ whole genome shotgun (WGS) entry which is preliminary data.</text>
</comment>
<evidence type="ECO:0000313" key="1">
    <source>
        <dbReference type="EMBL" id="OYX55124.1"/>
    </source>
</evidence>
<accession>A0A258HEU3</accession>
<organism evidence="1 2">
    <name type="scientific">Brevundimonas subvibrioides</name>
    <dbReference type="NCBI Taxonomy" id="74313"/>
    <lineage>
        <taxon>Bacteria</taxon>
        <taxon>Pseudomonadati</taxon>
        <taxon>Pseudomonadota</taxon>
        <taxon>Alphaproteobacteria</taxon>
        <taxon>Caulobacterales</taxon>
        <taxon>Caulobacteraceae</taxon>
        <taxon>Brevundimonas</taxon>
    </lineage>
</organism>